<evidence type="ECO:0000313" key="2">
    <source>
        <dbReference type="Proteomes" id="UP000324222"/>
    </source>
</evidence>
<protein>
    <submittedName>
        <fullName evidence="1">Uncharacterized protein</fullName>
    </submittedName>
</protein>
<comment type="caution">
    <text evidence="1">The sequence shown here is derived from an EMBL/GenBank/DDBJ whole genome shotgun (WGS) entry which is preliminary data.</text>
</comment>
<organism evidence="1 2">
    <name type="scientific">Portunus trituberculatus</name>
    <name type="common">Swimming crab</name>
    <name type="synonym">Neptunus trituberculatus</name>
    <dbReference type="NCBI Taxonomy" id="210409"/>
    <lineage>
        <taxon>Eukaryota</taxon>
        <taxon>Metazoa</taxon>
        <taxon>Ecdysozoa</taxon>
        <taxon>Arthropoda</taxon>
        <taxon>Crustacea</taxon>
        <taxon>Multicrustacea</taxon>
        <taxon>Malacostraca</taxon>
        <taxon>Eumalacostraca</taxon>
        <taxon>Eucarida</taxon>
        <taxon>Decapoda</taxon>
        <taxon>Pleocyemata</taxon>
        <taxon>Brachyura</taxon>
        <taxon>Eubrachyura</taxon>
        <taxon>Portunoidea</taxon>
        <taxon>Portunidae</taxon>
        <taxon>Portuninae</taxon>
        <taxon>Portunus</taxon>
    </lineage>
</organism>
<keyword evidence="2" id="KW-1185">Reference proteome</keyword>
<proteinExistence type="predicted"/>
<dbReference type="EMBL" id="VSRR010036006">
    <property type="protein sequence ID" value="MPC73068.1"/>
    <property type="molecule type" value="Genomic_DNA"/>
</dbReference>
<reference evidence="1 2" key="1">
    <citation type="submission" date="2019-05" db="EMBL/GenBank/DDBJ databases">
        <title>Another draft genome of Portunus trituberculatus and its Hox gene families provides insights of decapod evolution.</title>
        <authorList>
            <person name="Jeong J.-H."/>
            <person name="Song I."/>
            <person name="Kim S."/>
            <person name="Choi T."/>
            <person name="Kim D."/>
            <person name="Ryu S."/>
            <person name="Kim W."/>
        </authorList>
    </citation>
    <scope>NUCLEOTIDE SEQUENCE [LARGE SCALE GENOMIC DNA]</scope>
    <source>
        <tissue evidence="1">Muscle</tissue>
    </source>
</reference>
<accession>A0A5B7HWK0</accession>
<dbReference type="AlphaFoldDB" id="A0A5B7HWK0"/>
<dbReference type="Proteomes" id="UP000324222">
    <property type="component" value="Unassembled WGS sequence"/>
</dbReference>
<name>A0A5B7HWK0_PORTR</name>
<evidence type="ECO:0000313" key="1">
    <source>
        <dbReference type="EMBL" id="MPC73068.1"/>
    </source>
</evidence>
<gene>
    <name evidence="1" type="ORF">E2C01_067386</name>
</gene>
<sequence length="120" mass="13848">MEIPRYSHRKNNNKYQLTTTLRHSHWDRILLPQPSRRTFLDPAPRKLISRVPPINFTGLVHSLQQVSRRTFLPPAPRKLISRVLPVTFTSIVHSLQQLSQGAFLQPRESSSHGRHSCKPG</sequence>